<feature type="domain" description="Abortive infection protein-like C-terminal" evidence="1">
    <location>
        <begin position="218"/>
        <end position="293"/>
    </location>
</feature>
<evidence type="ECO:0000259" key="2">
    <source>
        <dbReference type="Pfam" id="PF18860"/>
    </source>
</evidence>
<dbReference type="InterPro" id="IPR041427">
    <property type="entry name" value="AbiJ-NTD3"/>
</dbReference>
<evidence type="ECO:0000313" key="3">
    <source>
        <dbReference type="EMBL" id="GGN13928.1"/>
    </source>
</evidence>
<sequence length="315" mass="35709">MSHNKITTVTRTSIADALTVGKLWYSGRLKEADFLNRIYDLSAMPSTDYRPEYNNAYKDVYQHADMNFGDWEPDWVFTDVRFNLMHCDDETYLKFLTETLNPNVRPDINDTNKVVGIYNKYLQPDGFQFYQTGELSGRPVFSWTRDGISQTRLVAKAVEIRKYIDTDYVNKKIEQMNKAIPNDTDVAIGTGKELLEIICKSILKQKNVDIDKGWTLQQLIKHTTNILDFKPKEADQPDAAERSIKQVLGGIATIVQGVTELRNAYGSGHGKDAEFKGLESKYAKLYVGVVAEIAIIYLATNGETVMVEPINPSIL</sequence>
<proteinExistence type="predicted"/>
<keyword evidence="4" id="KW-1185">Reference proteome</keyword>
<evidence type="ECO:0008006" key="5">
    <source>
        <dbReference type="Google" id="ProtNLM"/>
    </source>
</evidence>
<accession>A0ABQ2IKT1</accession>
<dbReference type="Proteomes" id="UP000632339">
    <property type="component" value="Unassembled WGS sequence"/>
</dbReference>
<gene>
    <name evidence="3" type="ORF">GCM10010967_57690</name>
</gene>
<dbReference type="Pfam" id="PF14355">
    <property type="entry name" value="Abi_C"/>
    <property type="match status" value="1"/>
</dbReference>
<dbReference type="RefSeq" id="WP_019945475.1">
    <property type="nucleotide sequence ID" value="NZ_BMLI01000004.1"/>
</dbReference>
<evidence type="ECO:0000313" key="4">
    <source>
        <dbReference type="Proteomes" id="UP000632339"/>
    </source>
</evidence>
<protein>
    <recommendedName>
        <fullName evidence="5">Abortive infection Abi-like protein</fullName>
    </recommendedName>
</protein>
<evidence type="ECO:0000259" key="1">
    <source>
        <dbReference type="Pfam" id="PF14355"/>
    </source>
</evidence>
<name>A0ABQ2IKT1_9BACT</name>
<feature type="domain" description="AbiJ-NTD3" evidence="2">
    <location>
        <begin position="5"/>
        <end position="173"/>
    </location>
</feature>
<dbReference type="InterPro" id="IPR026001">
    <property type="entry name" value="Abi-like_C"/>
</dbReference>
<dbReference type="Pfam" id="PF18860">
    <property type="entry name" value="AbiJ_NTD3"/>
    <property type="match status" value="1"/>
</dbReference>
<comment type="caution">
    <text evidence="3">The sequence shown here is derived from an EMBL/GenBank/DDBJ whole genome shotgun (WGS) entry which is preliminary data.</text>
</comment>
<reference evidence="4" key="1">
    <citation type="journal article" date="2019" name="Int. J. Syst. Evol. Microbiol.">
        <title>The Global Catalogue of Microorganisms (GCM) 10K type strain sequencing project: providing services to taxonomists for standard genome sequencing and annotation.</title>
        <authorList>
            <consortium name="The Broad Institute Genomics Platform"/>
            <consortium name="The Broad Institute Genome Sequencing Center for Infectious Disease"/>
            <person name="Wu L."/>
            <person name="Ma J."/>
        </authorList>
    </citation>
    <scope>NUCLEOTIDE SEQUENCE [LARGE SCALE GENOMIC DNA]</scope>
    <source>
        <strain evidence="4">CGMCC 1.6375</strain>
    </source>
</reference>
<dbReference type="EMBL" id="BMLI01000004">
    <property type="protein sequence ID" value="GGN13928.1"/>
    <property type="molecule type" value="Genomic_DNA"/>
</dbReference>
<organism evidence="3 4">
    <name type="scientific">Dyadobacter beijingensis</name>
    <dbReference type="NCBI Taxonomy" id="365489"/>
    <lineage>
        <taxon>Bacteria</taxon>
        <taxon>Pseudomonadati</taxon>
        <taxon>Bacteroidota</taxon>
        <taxon>Cytophagia</taxon>
        <taxon>Cytophagales</taxon>
        <taxon>Spirosomataceae</taxon>
        <taxon>Dyadobacter</taxon>
    </lineage>
</organism>